<accession>D1BJK4</accession>
<dbReference type="HOGENOM" id="CLU_698083_0_0_11"/>
<keyword evidence="2" id="KW-0540">Nuclease</keyword>
<dbReference type="InterPro" id="IPR058807">
    <property type="entry name" value="ScoMcrA_N"/>
</dbReference>
<reference evidence="2 3" key="1">
    <citation type="journal article" date="2009" name="Stand. Genomic Sci.">
        <title>Complete genome sequence of Sanguibacter keddieii type strain (ST-74).</title>
        <authorList>
            <person name="Ivanova N."/>
            <person name="Sikorski J."/>
            <person name="Sims D."/>
            <person name="Brettin T."/>
            <person name="Detter J.C."/>
            <person name="Han C."/>
            <person name="Lapidus A."/>
            <person name="Copeland A."/>
            <person name="Glavina Del Rio T."/>
            <person name="Nolan M."/>
            <person name="Chen F."/>
            <person name="Lucas S."/>
            <person name="Tice H."/>
            <person name="Cheng J.F."/>
            <person name="Bruce D."/>
            <person name="Goodwin L."/>
            <person name="Pitluck S."/>
            <person name="Pati A."/>
            <person name="Mavromatis K."/>
            <person name="Chen A."/>
            <person name="Palaniappan K."/>
            <person name="D'haeseleer P."/>
            <person name="Chain P."/>
            <person name="Bristow J."/>
            <person name="Eisen J.A."/>
            <person name="Markowitz V."/>
            <person name="Hugenholtz P."/>
            <person name="Goker M."/>
            <person name="Pukall R."/>
            <person name="Klenk H.P."/>
            <person name="Kyrpides N.C."/>
        </authorList>
    </citation>
    <scope>NUCLEOTIDE SEQUENCE [LARGE SCALE GENOMIC DNA]</scope>
    <source>
        <strain evidence="3">ATCC 51767 / DSM 10542 / NCFB 3025 / ST-74</strain>
    </source>
</reference>
<feature type="domain" description="HNH nuclease" evidence="1">
    <location>
        <begin position="298"/>
        <end position="359"/>
    </location>
</feature>
<dbReference type="eggNOG" id="COG1403">
    <property type="taxonomic scope" value="Bacteria"/>
</dbReference>
<name>D1BJK4_SANKS</name>
<gene>
    <name evidence="2" type="ordered locus">Sked_02910</name>
</gene>
<sequence length="395" mass="43555">MARLSDLTESTAVEGAISEFRRLGRGDFLDRYGFGESRDYFILDGGDLIDSKPVVAAALALQHPAAQRLGPDDFTGGISGAVRVLRSLGFTVVTRAQVKPPLRGARYRDRAAVRAAFGGDMMAGPIRFPGEDIVNLFSDASGPYADESPSLTETFGYRGQGQVGDQRVDYRANRLIEEARTSGTPARFWHRPKGGEFTFECWVVVENRVWVEGVGTDGQERLEIDWRLTPVPSTDPQEWPEPARLARTVTPLTREEVAGAAEVSPSPTYGELVRRLADLERTTEPQTVSRIAYQRQYAARRAVLIRSAGQCESERCTGMPAELNRKGMPILDVDHIVELSQGGADHPLNMVALCPNCHAAKTRGQHAKRWEKELRRIAQAAHDRSRLDVTEGSAV</sequence>
<organism evidence="2 3">
    <name type="scientific">Sanguibacter keddieii (strain ATCC 51767 / DSM 10542 / NCFB 3025 / ST-74)</name>
    <dbReference type="NCBI Taxonomy" id="446469"/>
    <lineage>
        <taxon>Bacteria</taxon>
        <taxon>Bacillati</taxon>
        <taxon>Actinomycetota</taxon>
        <taxon>Actinomycetes</taxon>
        <taxon>Micrococcales</taxon>
        <taxon>Sanguibacteraceae</taxon>
        <taxon>Sanguibacter</taxon>
    </lineage>
</organism>
<dbReference type="KEGG" id="ske:Sked_02910"/>
<dbReference type="Proteomes" id="UP000000322">
    <property type="component" value="Chromosome"/>
</dbReference>
<dbReference type="Pfam" id="PF26345">
    <property type="entry name" value="ScoMcrA_N"/>
    <property type="match status" value="1"/>
</dbReference>
<dbReference type="Pfam" id="PF26348">
    <property type="entry name" value="SRA_ScoMcrA"/>
    <property type="match status" value="1"/>
</dbReference>
<dbReference type="REBASE" id="22778">
    <property type="entry name" value="SkeORF2910P"/>
</dbReference>
<dbReference type="GO" id="GO:0004519">
    <property type="term" value="F:endonuclease activity"/>
    <property type="evidence" value="ECO:0007669"/>
    <property type="project" value="UniProtKB-KW"/>
</dbReference>
<keyword evidence="2" id="KW-0255">Endonuclease</keyword>
<dbReference type="EMBL" id="CP001819">
    <property type="protein sequence ID" value="ACZ20260.1"/>
    <property type="molecule type" value="Genomic_DNA"/>
</dbReference>
<dbReference type="InterPro" id="IPR002711">
    <property type="entry name" value="HNH"/>
</dbReference>
<dbReference type="InterPro" id="IPR003615">
    <property type="entry name" value="HNH_nuc"/>
</dbReference>
<dbReference type="InterPro" id="IPR058712">
    <property type="entry name" value="SRA_ScoMcrA"/>
</dbReference>
<dbReference type="Gene3D" id="1.10.30.50">
    <property type="match status" value="1"/>
</dbReference>
<dbReference type="SMART" id="SM00507">
    <property type="entry name" value="HNHc"/>
    <property type="match status" value="1"/>
</dbReference>
<dbReference type="GO" id="GO:0003676">
    <property type="term" value="F:nucleic acid binding"/>
    <property type="evidence" value="ECO:0007669"/>
    <property type="project" value="InterPro"/>
</dbReference>
<proteinExistence type="predicted"/>
<evidence type="ECO:0000259" key="1">
    <source>
        <dbReference type="SMART" id="SM00507"/>
    </source>
</evidence>
<keyword evidence="3" id="KW-1185">Reference proteome</keyword>
<evidence type="ECO:0000313" key="2">
    <source>
        <dbReference type="EMBL" id="ACZ20260.1"/>
    </source>
</evidence>
<keyword evidence="2" id="KW-0378">Hydrolase</keyword>
<dbReference type="Pfam" id="PF01844">
    <property type="entry name" value="HNH"/>
    <property type="match status" value="1"/>
</dbReference>
<dbReference type="GO" id="GO:0008270">
    <property type="term" value="F:zinc ion binding"/>
    <property type="evidence" value="ECO:0007669"/>
    <property type="project" value="InterPro"/>
</dbReference>
<protein>
    <submittedName>
        <fullName evidence="2">HNH endonuclease</fullName>
    </submittedName>
</protein>
<dbReference type="OrthoDB" id="5145449at2"/>
<evidence type="ECO:0000313" key="3">
    <source>
        <dbReference type="Proteomes" id="UP000000322"/>
    </source>
</evidence>
<dbReference type="AlphaFoldDB" id="D1BJK4"/>
<dbReference type="RefSeq" id="WP_012865329.1">
    <property type="nucleotide sequence ID" value="NC_013521.1"/>
</dbReference>
<dbReference type="CDD" id="cd00085">
    <property type="entry name" value="HNHc"/>
    <property type="match status" value="1"/>
</dbReference>